<dbReference type="InterPro" id="IPR029058">
    <property type="entry name" value="AB_hydrolase_fold"/>
</dbReference>
<evidence type="ECO:0000313" key="3">
    <source>
        <dbReference type="Proteomes" id="UP001153328"/>
    </source>
</evidence>
<evidence type="ECO:0000259" key="1">
    <source>
        <dbReference type="Pfam" id="PF00561"/>
    </source>
</evidence>
<dbReference type="RefSeq" id="WP_205048262.1">
    <property type="nucleotide sequence ID" value="NZ_CAJVAX010000018.1"/>
</dbReference>
<dbReference type="EMBL" id="CAJVAX010000018">
    <property type="protein sequence ID" value="CAG7645501.1"/>
    <property type="molecule type" value="Genomic_DNA"/>
</dbReference>
<protein>
    <submittedName>
        <fullName evidence="2">Alpha/beta hydrolase</fullName>
    </submittedName>
</protein>
<sequence length="289" mass="32201">MYAPVHHRTAVVDGLEVFYREAGDPGAPAVVLLHGFPTSSHMFRHLIPALADRYHVVAPDHIGFGQSAMPGLQDFPYTFEALTHVTSGLLRHLDVDRFAMYVQDYGAPIGWRLAVESPDRVTAIVTQNGNAYDEGFVRPFWDGVFAYASAPGPETEAPLRAALTPEVTRWQYVNGVADPSLVSPDNWVHDQALLDRPGNDEIQLKLFRDYPTNVGLYPRVHQYFRDSGVPLLAVWGANDEIFGPDGARAFRRDLPEAEIQLVDSGHFALESHFGTITEHIRDFLARVLT</sequence>
<dbReference type="GO" id="GO:0004301">
    <property type="term" value="F:epoxide hydrolase activity"/>
    <property type="evidence" value="ECO:0007669"/>
    <property type="project" value="TreeGrafter"/>
</dbReference>
<name>A0A9W4H2F3_9ACTN</name>
<feature type="domain" description="AB hydrolase-1" evidence="1">
    <location>
        <begin position="221"/>
        <end position="272"/>
    </location>
</feature>
<reference evidence="2" key="1">
    <citation type="submission" date="2021-06" db="EMBL/GenBank/DDBJ databases">
        <authorList>
            <person name="Arsene-Ploetze F."/>
        </authorList>
    </citation>
    <scope>NUCLEOTIDE SEQUENCE</scope>
    <source>
        <strain evidence="2">SBRY1</strain>
    </source>
</reference>
<dbReference type="FunFam" id="3.40.50.1820:FF:000173">
    <property type="entry name" value="Alpha/beta hydrolase"/>
    <property type="match status" value="1"/>
</dbReference>
<dbReference type="AlphaFoldDB" id="A0A9W4H2F3"/>
<dbReference type="SUPFAM" id="SSF53474">
    <property type="entry name" value="alpha/beta-Hydrolases"/>
    <property type="match status" value="1"/>
</dbReference>
<dbReference type="PANTHER" id="PTHR42977">
    <property type="entry name" value="HYDROLASE-RELATED"/>
    <property type="match status" value="1"/>
</dbReference>
<dbReference type="Proteomes" id="UP001153328">
    <property type="component" value="Unassembled WGS sequence"/>
</dbReference>
<dbReference type="Gene3D" id="3.40.50.1820">
    <property type="entry name" value="alpha/beta hydrolase"/>
    <property type="match status" value="1"/>
</dbReference>
<organism evidence="2 3">
    <name type="scientific">Actinacidiphila bryophytorum</name>
    <dbReference type="NCBI Taxonomy" id="1436133"/>
    <lineage>
        <taxon>Bacteria</taxon>
        <taxon>Bacillati</taxon>
        <taxon>Actinomycetota</taxon>
        <taxon>Actinomycetes</taxon>
        <taxon>Kitasatosporales</taxon>
        <taxon>Streptomycetaceae</taxon>
        <taxon>Actinacidiphila</taxon>
    </lineage>
</organism>
<dbReference type="PRINTS" id="PR00412">
    <property type="entry name" value="EPOXHYDRLASE"/>
</dbReference>
<proteinExistence type="predicted"/>
<keyword evidence="3" id="KW-1185">Reference proteome</keyword>
<accession>A0A9W4H2F3</accession>
<comment type="caution">
    <text evidence="2">The sequence shown here is derived from an EMBL/GenBank/DDBJ whole genome shotgun (WGS) entry which is preliminary data.</text>
</comment>
<evidence type="ECO:0000313" key="2">
    <source>
        <dbReference type="EMBL" id="CAG7645501.1"/>
    </source>
</evidence>
<feature type="domain" description="AB hydrolase-1" evidence="1">
    <location>
        <begin position="28"/>
        <end position="145"/>
    </location>
</feature>
<dbReference type="PANTHER" id="PTHR42977:SF1">
    <property type="entry name" value="BLR6576 PROTEIN"/>
    <property type="match status" value="1"/>
</dbReference>
<dbReference type="InterPro" id="IPR000639">
    <property type="entry name" value="Epox_hydrolase-like"/>
</dbReference>
<dbReference type="InterPro" id="IPR000073">
    <property type="entry name" value="AB_hydrolase_1"/>
</dbReference>
<dbReference type="InterPro" id="IPR051340">
    <property type="entry name" value="Haloalkane_dehalogenase"/>
</dbReference>
<keyword evidence="2" id="KW-0378">Hydrolase</keyword>
<gene>
    <name evidence="2" type="ORF">SBRY_40172</name>
</gene>
<dbReference type="Pfam" id="PF00561">
    <property type="entry name" value="Abhydrolase_1"/>
    <property type="match status" value="2"/>
</dbReference>